<feature type="region of interest" description="Disordered" evidence="1">
    <location>
        <begin position="1"/>
        <end position="190"/>
    </location>
</feature>
<organism evidence="2 3">
    <name type="scientific">Bodo saltans</name>
    <name type="common">Flagellated protozoan</name>
    <dbReference type="NCBI Taxonomy" id="75058"/>
    <lineage>
        <taxon>Eukaryota</taxon>
        <taxon>Discoba</taxon>
        <taxon>Euglenozoa</taxon>
        <taxon>Kinetoplastea</taxon>
        <taxon>Metakinetoplastina</taxon>
        <taxon>Eubodonida</taxon>
        <taxon>Bodonidae</taxon>
        <taxon>Bodo</taxon>
    </lineage>
</organism>
<reference evidence="3" key="1">
    <citation type="submission" date="2015-09" db="EMBL/GenBank/DDBJ databases">
        <authorList>
            <consortium name="Pathogen Informatics"/>
        </authorList>
    </citation>
    <scope>NUCLEOTIDE SEQUENCE [LARGE SCALE GENOMIC DNA]</scope>
    <source>
        <strain evidence="3">Lake Konstanz</strain>
    </source>
</reference>
<dbReference type="AlphaFoldDB" id="A0A0S4IM67"/>
<keyword evidence="3" id="KW-1185">Reference proteome</keyword>
<gene>
    <name evidence="2" type="ORF">BSAL_54325</name>
</gene>
<name>A0A0S4IM67_BODSA</name>
<dbReference type="Proteomes" id="UP000051952">
    <property type="component" value="Unassembled WGS sequence"/>
</dbReference>
<evidence type="ECO:0000313" key="3">
    <source>
        <dbReference type="Proteomes" id="UP000051952"/>
    </source>
</evidence>
<dbReference type="VEuPathDB" id="TriTrypDB:BSAL_54325"/>
<evidence type="ECO:0000313" key="2">
    <source>
        <dbReference type="EMBL" id="CUE72623.1"/>
    </source>
</evidence>
<accession>A0A0S4IM67</accession>
<proteinExistence type="predicted"/>
<feature type="compositionally biased region" description="Polar residues" evidence="1">
    <location>
        <begin position="156"/>
        <end position="166"/>
    </location>
</feature>
<feature type="compositionally biased region" description="Polar residues" evidence="1">
    <location>
        <begin position="60"/>
        <end position="74"/>
    </location>
</feature>
<protein>
    <submittedName>
        <fullName evidence="2">Uncharacterized protein</fullName>
    </submittedName>
</protein>
<feature type="compositionally biased region" description="Polar residues" evidence="1">
    <location>
        <begin position="81"/>
        <end position="94"/>
    </location>
</feature>
<feature type="compositionally biased region" description="Low complexity" evidence="1">
    <location>
        <begin position="19"/>
        <end position="29"/>
    </location>
</feature>
<evidence type="ECO:0000256" key="1">
    <source>
        <dbReference type="SAM" id="MobiDB-lite"/>
    </source>
</evidence>
<dbReference type="EMBL" id="CYKH01000132">
    <property type="protein sequence ID" value="CUE72623.1"/>
    <property type="molecule type" value="Genomic_DNA"/>
</dbReference>
<feature type="compositionally biased region" description="Polar residues" evidence="1">
    <location>
        <begin position="110"/>
        <end position="141"/>
    </location>
</feature>
<dbReference type="OMA" id="MWAFADP"/>
<sequence length="769" mass="83812">MSNLNGSKLSAVAAEFRPTSESSPTTSSSANMPQMPPTGPSYRAPTRPGFNNGPPGINQHPPSNWNNYSGNANTGGRFHHPTNNWNNGPSQHGSMSHHVNPMSHHGGSQHHYNNNAHSMNMNTGAHFNPMSSVQVGSIPQPTNFHTHHVHTGHSTGPSYNHPQYNSHHAGHPGSSQPLMQAPSRDQMRPAPTPPLFSSAILCFANGPTEGIKTQLCRVMEEQKDFKHIVLEDVYDDDGKLVLSRLEVLERDLVEALQSTGPQKPKGFVIENAVARTKHEIFLVDDILFRHKVRLQAIVLFNAPGVAEEAEESQDYIKHPIAFEVCAAGFIGEERLVVVEPEGPSFDGNEALARVLAAQPKAFEFSADILPMPLDAKSLGGPLSGAPANALSLVCDAKLNFQILRSVASTLKLGDIFTSCWTSAARVLEYSFFTRRSHYLRSFFATPLIDGERVAVVGYGRNVYIVLSAAGVCYRVDSDSLPPNFLRLIAACTEEKPLSFIFTAVAGEGKNGAPTIFVADVLLMRGTLGTALFANERIAFLGEVLPTEYVSNGLTFAPVTYYNLQSTAALTRSVSGLLVINPGYAAPGSFERQNFVWWSSEFRSFDVRIWNGQTKTIGGEEYWVFDGLVLNGGGEERVTHSSAPSQEAPLQVLIPDARVTEEVINDGNVVEVSFFEQPNVGVATQGKGGKAAVANKVAAATNTLPPCYLRYVKRKPFATHPTSRVFADVLCGNTPKWPKDSFSRCAMHLTYLPIERHQEQTTVSEKPEFA</sequence>